<organism evidence="1">
    <name type="scientific">Arundo donax</name>
    <name type="common">Giant reed</name>
    <name type="synonym">Donax arundinaceus</name>
    <dbReference type="NCBI Taxonomy" id="35708"/>
    <lineage>
        <taxon>Eukaryota</taxon>
        <taxon>Viridiplantae</taxon>
        <taxon>Streptophyta</taxon>
        <taxon>Embryophyta</taxon>
        <taxon>Tracheophyta</taxon>
        <taxon>Spermatophyta</taxon>
        <taxon>Magnoliopsida</taxon>
        <taxon>Liliopsida</taxon>
        <taxon>Poales</taxon>
        <taxon>Poaceae</taxon>
        <taxon>PACMAD clade</taxon>
        <taxon>Arundinoideae</taxon>
        <taxon>Arundineae</taxon>
        <taxon>Arundo</taxon>
    </lineage>
</organism>
<dbReference type="EMBL" id="GBRH01188624">
    <property type="protein sequence ID" value="JAE09272.1"/>
    <property type="molecule type" value="Transcribed_RNA"/>
</dbReference>
<proteinExistence type="predicted"/>
<accession>A0A0A9FA99</accession>
<sequence length="56" mass="6732">MRHQITFDSRIILLQRHQLQTELRMSMFTKCKFKCYKRWHCCFGHTGGGSSRTSRP</sequence>
<reference evidence="1" key="1">
    <citation type="submission" date="2014-09" db="EMBL/GenBank/DDBJ databases">
        <authorList>
            <person name="Magalhaes I.L.F."/>
            <person name="Oliveira U."/>
            <person name="Santos F.R."/>
            <person name="Vidigal T.H.D.A."/>
            <person name="Brescovit A.D."/>
            <person name="Santos A.J."/>
        </authorList>
    </citation>
    <scope>NUCLEOTIDE SEQUENCE</scope>
    <source>
        <tissue evidence="1">Shoot tissue taken approximately 20 cm above the soil surface</tissue>
    </source>
</reference>
<name>A0A0A9FA99_ARUDO</name>
<dbReference type="AlphaFoldDB" id="A0A0A9FA99"/>
<evidence type="ECO:0000313" key="1">
    <source>
        <dbReference type="EMBL" id="JAE09272.1"/>
    </source>
</evidence>
<reference evidence="1" key="2">
    <citation type="journal article" date="2015" name="Data Brief">
        <title>Shoot transcriptome of the giant reed, Arundo donax.</title>
        <authorList>
            <person name="Barrero R.A."/>
            <person name="Guerrero F.D."/>
            <person name="Moolhuijzen P."/>
            <person name="Goolsby J.A."/>
            <person name="Tidwell J."/>
            <person name="Bellgard S.E."/>
            <person name="Bellgard M.I."/>
        </authorList>
    </citation>
    <scope>NUCLEOTIDE SEQUENCE</scope>
    <source>
        <tissue evidence="1">Shoot tissue taken approximately 20 cm above the soil surface</tissue>
    </source>
</reference>
<protein>
    <submittedName>
        <fullName evidence="1">Uncharacterized protein</fullName>
    </submittedName>
</protein>